<proteinExistence type="predicted"/>
<accession>A0A3B0SM72</accession>
<dbReference type="EMBL" id="UOEK01000399">
    <property type="protein sequence ID" value="VAW07361.1"/>
    <property type="molecule type" value="Genomic_DNA"/>
</dbReference>
<dbReference type="AlphaFoldDB" id="A0A3B0SM72"/>
<reference evidence="1" key="1">
    <citation type="submission" date="2018-06" db="EMBL/GenBank/DDBJ databases">
        <authorList>
            <person name="Zhirakovskaya E."/>
        </authorList>
    </citation>
    <scope>NUCLEOTIDE SEQUENCE</scope>
</reference>
<name>A0A3B0SM72_9ZZZZ</name>
<organism evidence="1">
    <name type="scientific">hydrothermal vent metagenome</name>
    <dbReference type="NCBI Taxonomy" id="652676"/>
    <lineage>
        <taxon>unclassified sequences</taxon>
        <taxon>metagenomes</taxon>
        <taxon>ecological metagenomes</taxon>
    </lineage>
</organism>
<sequence length="101" mass="10793">MDCENHALVRGLRSIIRIACACFRVLSVTKRSIAASYVVGGVWSRLQHHISTNARACGLGHVEHTARLRSLDGLLSVEGDRISSKLFDGSDGTGGLESVSS</sequence>
<protein>
    <submittedName>
        <fullName evidence="1">Uncharacterized protein</fullName>
    </submittedName>
</protein>
<evidence type="ECO:0000313" key="1">
    <source>
        <dbReference type="EMBL" id="VAW07361.1"/>
    </source>
</evidence>
<gene>
    <name evidence="1" type="ORF">MNBD_ACTINO02-2701</name>
</gene>